<dbReference type="Pfam" id="PF26175">
    <property type="entry name" value="HTH_FAR1"/>
    <property type="match status" value="1"/>
</dbReference>
<name>A0A1Q3C8Q9_CEPFO</name>
<dbReference type="Pfam" id="PF10551">
    <property type="entry name" value="MULE"/>
    <property type="match status" value="1"/>
</dbReference>
<organism evidence="3 4">
    <name type="scientific">Cephalotus follicularis</name>
    <name type="common">Albany pitcher plant</name>
    <dbReference type="NCBI Taxonomy" id="3775"/>
    <lineage>
        <taxon>Eukaryota</taxon>
        <taxon>Viridiplantae</taxon>
        <taxon>Streptophyta</taxon>
        <taxon>Embryophyta</taxon>
        <taxon>Tracheophyta</taxon>
        <taxon>Spermatophyta</taxon>
        <taxon>Magnoliopsida</taxon>
        <taxon>eudicotyledons</taxon>
        <taxon>Gunneridae</taxon>
        <taxon>Pentapetalae</taxon>
        <taxon>rosids</taxon>
        <taxon>fabids</taxon>
        <taxon>Oxalidales</taxon>
        <taxon>Cephalotaceae</taxon>
        <taxon>Cephalotus</taxon>
    </lineage>
</organism>
<protein>
    <submittedName>
        <fullName evidence="3">Uncharacterized protein</fullName>
    </submittedName>
</protein>
<keyword evidence="4" id="KW-1185">Reference proteome</keyword>
<dbReference type="PANTHER" id="PTHR47718:SF9">
    <property type="entry name" value="PROTEIN FAR1-RELATED SEQUENCE"/>
    <property type="match status" value="1"/>
</dbReference>
<feature type="domain" description="FAR1-related sequence 11-like HTH-like" evidence="2">
    <location>
        <begin position="1"/>
        <end position="31"/>
    </location>
</feature>
<reference evidence="4" key="1">
    <citation type="submission" date="2016-04" db="EMBL/GenBank/DDBJ databases">
        <title>Cephalotus genome sequencing.</title>
        <authorList>
            <person name="Fukushima K."/>
            <person name="Hasebe M."/>
            <person name="Fang X."/>
        </authorList>
    </citation>
    <scope>NUCLEOTIDE SEQUENCE [LARGE SCALE GENOMIC DNA]</scope>
    <source>
        <strain evidence="4">cv. St1</strain>
    </source>
</reference>
<gene>
    <name evidence="3" type="ORF">CFOL_v3_20113</name>
</gene>
<proteinExistence type="predicted"/>
<accession>A0A1Q3C8Q9</accession>
<dbReference type="OrthoDB" id="1719346at2759"/>
<dbReference type="InterPro" id="IPR058778">
    <property type="entry name" value="HTH_FAR1-11-like"/>
</dbReference>
<comment type="caution">
    <text evidence="3">The sequence shown here is derived from an EMBL/GenBank/DDBJ whole genome shotgun (WGS) entry which is preliminary data.</text>
</comment>
<evidence type="ECO:0000313" key="3">
    <source>
        <dbReference type="EMBL" id="GAV76640.1"/>
    </source>
</evidence>
<sequence length="131" mass="15538">MRVMELEKNVYHGALSFFHRDVLNLYAKMKRKHAMNDVTDLLHYCEVAKNENPKFHYAYTIDEERRLENIFLSSAPCFDWYKKYGNAVVFYITYRVNAYDMPFSIFVGVNNHGRTILFGCALLRNETSKTF</sequence>
<dbReference type="InterPro" id="IPR018289">
    <property type="entry name" value="MULE_transposase_dom"/>
</dbReference>
<evidence type="ECO:0000259" key="2">
    <source>
        <dbReference type="Pfam" id="PF26175"/>
    </source>
</evidence>
<dbReference type="STRING" id="3775.A0A1Q3C8Q9"/>
<dbReference type="InParanoid" id="A0A1Q3C8Q9"/>
<dbReference type="EMBL" id="BDDD01001513">
    <property type="protein sequence ID" value="GAV76640.1"/>
    <property type="molecule type" value="Genomic_DNA"/>
</dbReference>
<evidence type="ECO:0000259" key="1">
    <source>
        <dbReference type="Pfam" id="PF10551"/>
    </source>
</evidence>
<dbReference type="PANTHER" id="PTHR47718">
    <property type="entry name" value="OS01G0519700 PROTEIN"/>
    <property type="match status" value="1"/>
</dbReference>
<dbReference type="Proteomes" id="UP000187406">
    <property type="component" value="Unassembled WGS sequence"/>
</dbReference>
<feature type="domain" description="MULE transposase" evidence="1">
    <location>
        <begin position="92"/>
        <end position="131"/>
    </location>
</feature>
<evidence type="ECO:0000313" key="4">
    <source>
        <dbReference type="Proteomes" id="UP000187406"/>
    </source>
</evidence>
<dbReference type="AlphaFoldDB" id="A0A1Q3C8Q9"/>